<reference evidence="15 16" key="1">
    <citation type="submission" date="2020-09" db="EMBL/GenBank/DDBJ databases">
        <title>Pseudoxanthomonas sp. CAU 1598 isolated from sand of Yaerae Beach.</title>
        <authorList>
            <person name="Kim W."/>
        </authorList>
    </citation>
    <scope>NUCLEOTIDE SEQUENCE [LARGE SCALE GENOMIC DNA]</scope>
    <source>
        <strain evidence="15 16">CAU 1598</strain>
    </source>
</reference>
<dbReference type="PANTHER" id="PTHR11705">
    <property type="entry name" value="PROTEASE FAMILY M14 CARBOXYPEPTIDASE A,B"/>
    <property type="match status" value="1"/>
</dbReference>
<evidence type="ECO:0000313" key="16">
    <source>
        <dbReference type="Proteomes" id="UP000613768"/>
    </source>
</evidence>
<dbReference type="SUPFAM" id="SSF53187">
    <property type="entry name" value="Zn-dependent exopeptidases"/>
    <property type="match status" value="1"/>
</dbReference>
<evidence type="ECO:0000259" key="14">
    <source>
        <dbReference type="PROSITE" id="PS52035"/>
    </source>
</evidence>
<comment type="catalytic activity">
    <reaction evidence="10">
        <text>Releases a C-terminal residue, which may be hydrophobic or positively charged.</text>
        <dbReference type="EC" id="3.4.17.18"/>
    </reaction>
</comment>
<dbReference type="InterPro" id="IPR000834">
    <property type="entry name" value="Peptidase_M14"/>
</dbReference>
<accession>A0AAW3ZLX6</accession>
<keyword evidence="3" id="KW-0121">Carboxypeptidase</keyword>
<evidence type="ECO:0000256" key="1">
    <source>
        <dbReference type="ARBA" id="ARBA00001947"/>
    </source>
</evidence>
<dbReference type="GO" id="GO:0008270">
    <property type="term" value="F:zinc ion binding"/>
    <property type="evidence" value="ECO:0007669"/>
    <property type="project" value="InterPro"/>
</dbReference>
<evidence type="ECO:0000256" key="7">
    <source>
        <dbReference type="ARBA" id="ARBA00022801"/>
    </source>
</evidence>
<dbReference type="FunFam" id="3.40.630.10:FF:000084">
    <property type="entry name" value="Carboxypeptidase B2"/>
    <property type="match status" value="1"/>
</dbReference>
<sequence>MISATFARSALFLGLISGASAALADQPSLVVRAEFSDLATARRLAAEFGHARLDVGKGVLQVETDAKGMQRLRQAGLKVSVDRGETARLLQGIDLLAKLGDKSISGFSCYRTVEETFDSVATLAAQHPTLLQVSDIGETWRESTSGNGYPIKLIKLSNSAVAGPKPKLMLVTSIHAREYTPAELGTRFIERLLAGYGQDADATWLIDHHEIHAVLQANPDGRKNAELGQMWRKNVNTTQCSGSGAGVDLNRNFPFEWGMHNGSSPSACAETYRGPTPGSEPETQAIVDHVRAEFADQRGDSPTDAAPDDASGLFLDIHSYSELVLWPWGYTDTVAPNGPALATLGRRFAWFNGYTPEQSVGLYPTDGTTDDFAYGELGLASYTFELGTAFFEACGSFEQNTLEPNLAALLYAAKISRAPYQLPAGPDVLNVAAGQDLLLADQAVSVSASIDDSRFNQQLTSHSGPVASVHTITGADLYLGTAPWQDGAVALPMSAGDGSFDSAQEQVQLTLADGLPAGKHIAYVQGRDASGAVGPVSATFIEVIDPSEAVTLQGSVRQIGSGTPLQATIRANQFETSSSTDGSFQRVLPAGEYELQVRATGHEALLLSGQQFNAGSLISRTFELYRLCPLFEDAADSAVATEFSVQAPWTLRTGMGNGGGEAWLPTTGSSYQNSLNVSLTSASIDFSGYESPLLSFDSRCDTEAGYDFGQVEISLSGGAWSEVYRCDGDPQWRRIELPLPQLAGQADARLRFRFSSDTSVTRQGWALDNIRLETAGPACRAQQGTTPPNEVFINGFE</sequence>
<dbReference type="GO" id="GO:0004181">
    <property type="term" value="F:metallocarboxypeptidase activity"/>
    <property type="evidence" value="ECO:0007669"/>
    <property type="project" value="InterPro"/>
</dbReference>
<evidence type="ECO:0000256" key="13">
    <source>
        <dbReference type="SAM" id="SignalP"/>
    </source>
</evidence>
<dbReference type="PROSITE" id="PS00133">
    <property type="entry name" value="CARBOXYPEPT_ZN_2"/>
    <property type="match status" value="1"/>
</dbReference>
<keyword evidence="6 13" id="KW-0732">Signal</keyword>
<evidence type="ECO:0000256" key="8">
    <source>
        <dbReference type="ARBA" id="ARBA00022833"/>
    </source>
</evidence>
<feature type="domain" description="Peptidase M14" evidence="14">
    <location>
        <begin position="109"/>
        <end position="416"/>
    </location>
</feature>
<feature type="signal peptide" evidence="13">
    <location>
        <begin position="1"/>
        <end position="24"/>
    </location>
</feature>
<keyword evidence="4" id="KW-0645">Protease</keyword>
<dbReference type="InterPro" id="IPR057247">
    <property type="entry name" value="CARBOXYPEPT_ZN_2"/>
</dbReference>
<evidence type="ECO:0000256" key="10">
    <source>
        <dbReference type="ARBA" id="ARBA00050859"/>
    </source>
</evidence>
<dbReference type="Gene3D" id="3.40.630.10">
    <property type="entry name" value="Zn peptidases"/>
    <property type="match status" value="1"/>
</dbReference>
<dbReference type="EC" id="3.4.17.18" evidence="11"/>
<evidence type="ECO:0000256" key="12">
    <source>
        <dbReference type="PROSITE-ProRule" id="PRU01379"/>
    </source>
</evidence>
<evidence type="ECO:0000256" key="5">
    <source>
        <dbReference type="ARBA" id="ARBA00022723"/>
    </source>
</evidence>
<gene>
    <name evidence="15" type="ORF">IFO71_15040</name>
</gene>
<evidence type="ECO:0000313" key="15">
    <source>
        <dbReference type="EMBL" id="MBD8527056.1"/>
    </source>
</evidence>
<proteinExistence type="inferred from homology"/>
<name>A0AAW3ZLX6_9GAMM</name>
<evidence type="ECO:0000256" key="11">
    <source>
        <dbReference type="ARBA" id="ARBA00066554"/>
    </source>
</evidence>
<dbReference type="PANTHER" id="PTHR11705:SF119">
    <property type="entry name" value="OS02G0119300 PROTEIN"/>
    <property type="match status" value="1"/>
</dbReference>
<comment type="cofactor">
    <cofactor evidence="1">
        <name>Zn(2+)</name>
        <dbReference type="ChEBI" id="CHEBI:29105"/>
    </cofactor>
</comment>
<dbReference type="Proteomes" id="UP000613768">
    <property type="component" value="Unassembled WGS sequence"/>
</dbReference>
<evidence type="ECO:0000256" key="9">
    <source>
        <dbReference type="ARBA" id="ARBA00023049"/>
    </source>
</evidence>
<keyword evidence="8" id="KW-0862">Zinc</keyword>
<comment type="similarity">
    <text evidence="2 12">Belongs to the peptidase M14 family.</text>
</comment>
<feature type="chain" id="PRO_5043498446" description="carboxypeptidase T" evidence="13">
    <location>
        <begin position="25"/>
        <end position="797"/>
    </location>
</feature>
<dbReference type="SMART" id="SM00631">
    <property type="entry name" value="Zn_pept"/>
    <property type="match status" value="1"/>
</dbReference>
<keyword evidence="7" id="KW-0378">Hydrolase</keyword>
<dbReference type="GO" id="GO:0006508">
    <property type="term" value="P:proteolysis"/>
    <property type="evidence" value="ECO:0007669"/>
    <property type="project" value="UniProtKB-KW"/>
</dbReference>
<dbReference type="Gene3D" id="2.60.40.1120">
    <property type="entry name" value="Carboxypeptidase-like, regulatory domain"/>
    <property type="match status" value="1"/>
</dbReference>
<dbReference type="PRINTS" id="PR00765">
    <property type="entry name" value="CRBOXYPTASEA"/>
</dbReference>
<organism evidence="15 16">
    <name type="scientific">Pseudomarimonas arenosa</name>
    <dbReference type="NCBI Taxonomy" id="2774145"/>
    <lineage>
        <taxon>Bacteria</taxon>
        <taxon>Pseudomonadati</taxon>
        <taxon>Pseudomonadota</taxon>
        <taxon>Gammaproteobacteria</taxon>
        <taxon>Lysobacterales</taxon>
        <taxon>Lysobacteraceae</taxon>
        <taxon>Pseudomarimonas</taxon>
    </lineage>
</organism>
<evidence type="ECO:0000256" key="6">
    <source>
        <dbReference type="ARBA" id="ARBA00022729"/>
    </source>
</evidence>
<protein>
    <recommendedName>
        <fullName evidence="11">carboxypeptidase T</fullName>
        <ecNumber evidence="11">3.4.17.18</ecNumber>
    </recommendedName>
</protein>
<keyword evidence="16" id="KW-1185">Reference proteome</keyword>
<comment type="caution">
    <text evidence="15">The sequence shown here is derived from an EMBL/GenBank/DDBJ whole genome shotgun (WGS) entry which is preliminary data.</text>
</comment>
<dbReference type="PROSITE" id="PS52035">
    <property type="entry name" value="PEPTIDASE_M14"/>
    <property type="match status" value="1"/>
</dbReference>
<evidence type="ECO:0000256" key="2">
    <source>
        <dbReference type="ARBA" id="ARBA00005988"/>
    </source>
</evidence>
<dbReference type="Gene3D" id="2.60.120.260">
    <property type="entry name" value="Galactose-binding domain-like"/>
    <property type="match status" value="1"/>
</dbReference>
<feature type="active site" description="Proton donor/acceptor" evidence="12">
    <location>
        <position position="385"/>
    </location>
</feature>
<dbReference type="CDD" id="cd06226">
    <property type="entry name" value="M14_CPT_like"/>
    <property type="match status" value="1"/>
</dbReference>
<dbReference type="AlphaFoldDB" id="A0AAW3ZLX6"/>
<keyword evidence="9" id="KW-0482">Metalloprotease</keyword>
<dbReference type="Pfam" id="PF00246">
    <property type="entry name" value="Peptidase_M14"/>
    <property type="match status" value="1"/>
</dbReference>
<evidence type="ECO:0000256" key="3">
    <source>
        <dbReference type="ARBA" id="ARBA00022645"/>
    </source>
</evidence>
<dbReference type="RefSeq" id="WP_192030478.1">
    <property type="nucleotide sequence ID" value="NZ_JACYTR010000039.1"/>
</dbReference>
<keyword evidence="5" id="KW-0479">Metal-binding</keyword>
<evidence type="ECO:0000256" key="4">
    <source>
        <dbReference type="ARBA" id="ARBA00022670"/>
    </source>
</evidence>
<dbReference type="GO" id="GO:0005615">
    <property type="term" value="C:extracellular space"/>
    <property type="evidence" value="ECO:0007669"/>
    <property type="project" value="TreeGrafter"/>
</dbReference>
<dbReference type="EMBL" id="JACYTR010000039">
    <property type="protein sequence ID" value="MBD8527056.1"/>
    <property type="molecule type" value="Genomic_DNA"/>
</dbReference>